<feature type="active site" description="Proton donor" evidence="3">
    <location>
        <position position="163"/>
    </location>
</feature>
<dbReference type="GO" id="GO:0046872">
    <property type="term" value="F:metal ion binding"/>
    <property type="evidence" value="ECO:0007669"/>
    <property type="project" value="UniProtKB-KW"/>
</dbReference>
<dbReference type="Gene3D" id="3.40.50.1950">
    <property type="entry name" value="Flavin prenyltransferase-like"/>
    <property type="match status" value="1"/>
</dbReference>
<dbReference type="GO" id="GO:0015937">
    <property type="term" value="P:coenzyme A biosynthetic process"/>
    <property type="evidence" value="ECO:0007669"/>
    <property type="project" value="UniProtKB-UniRule"/>
</dbReference>
<evidence type="ECO:0000259" key="5">
    <source>
        <dbReference type="Pfam" id="PF02441"/>
    </source>
</evidence>
<keyword evidence="3 4" id="KW-0285">Flavoprotein</keyword>
<dbReference type="InterPro" id="IPR036551">
    <property type="entry name" value="Flavin_trans-like"/>
</dbReference>
<dbReference type="InterPro" id="IPR007085">
    <property type="entry name" value="DNA/pantothenate-metab_flavo_C"/>
</dbReference>
<dbReference type="HAMAP" id="MF_02225">
    <property type="entry name" value="CoaBC"/>
    <property type="match status" value="1"/>
</dbReference>
<comment type="similarity">
    <text evidence="3 4">In the N-terminal section; belongs to the HFCD (homo-oligomeric flavin containing Cys decarboxylase) superfamily.</text>
</comment>
<comment type="pathway">
    <text evidence="3 4">Cofactor biosynthesis; coenzyme A biosynthesis; CoA from (R)-pantothenate: step 3/5.</text>
</comment>
<keyword evidence="3" id="KW-0479">Metal-binding</keyword>
<comment type="function">
    <text evidence="4">Catalyzes two steps in the biosynthesis of coenzyme A. In the first step cysteine is conjugated to 4'-phosphopantothenate to form 4-phosphopantothenoylcysteine, in the latter compound is decarboxylated to form 4'-phosphopantotheine.</text>
</comment>
<feature type="binding site" evidence="3">
    <location>
        <begin position="311"/>
        <end position="314"/>
    </location>
    <ligand>
        <name>CTP</name>
        <dbReference type="ChEBI" id="CHEBI:37563"/>
    </ligand>
</feature>
<gene>
    <name evidence="3 7" type="primary">coaBC</name>
    <name evidence="7" type="ORF">BWY41_00766</name>
</gene>
<feature type="binding site" evidence="3">
    <location>
        <position position="329"/>
    </location>
    <ligand>
        <name>CTP</name>
        <dbReference type="ChEBI" id="CHEBI:37563"/>
    </ligand>
</feature>
<dbReference type="GO" id="GO:0004633">
    <property type="term" value="F:phosphopantothenoylcysteine decarboxylase activity"/>
    <property type="evidence" value="ECO:0007669"/>
    <property type="project" value="UniProtKB-UniRule"/>
</dbReference>
<dbReference type="EMBL" id="MWBQ01000047">
    <property type="protein sequence ID" value="OQA59737.1"/>
    <property type="molecule type" value="Genomic_DNA"/>
</dbReference>
<feature type="domain" description="DNA/pantothenate metabolism flavoprotein C-terminal" evidence="6">
    <location>
        <begin position="191"/>
        <end position="400"/>
    </location>
</feature>
<evidence type="ECO:0000259" key="6">
    <source>
        <dbReference type="Pfam" id="PF04127"/>
    </source>
</evidence>
<comment type="caution">
    <text evidence="7">The sequence shown here is derived from an EMBL/GenBank/DDBJ whole genome shotgun (WGS) entry which is preliminary data.</text>
</comment>
<dbReference type="PANTHER" id="PTHR14359">
    <property type="entry name" value="HOMO-OLIGOMERIC FLAVIN CONTAINING CYS DECARBOXYLASE FAMILY"/>
    <property type="match status" value="1"/>
</dbReference>
<feature type="region of interest" description="Phosphopantothenate--cysteine ligase" evidence="3">
    <location>
        <begin position="196"/>
        <end position="405"/>
    </location>
</feature>
<dbReference type="AlphaFoldDB" id="A0A1V5SYY7"/>
<feature type="binding site" evidence="3">
    <location>
        <position position="284"/>
    </location>
    <ligand>
        <name>CTP</name>
        <dbReference type="ChEBI" id="CHEBI:37563"/>
    </ligand>
</feature>
<dbReference type="Pfam" id="PF02441">
    <property type="entry name" value="Flavoprotein"/>
    <property type="match status" value="1"/>
</dbReference>
<sequence>MNIYYPPLFWKNKKILFGITGGISAYKVAGFISHLVQAGSDIQVIMTEAAKKFVGENTFNALTRRPVYSSLFESGEKILHIHLMREYDYLVVAPATANIIGKMAGGIGDDLLSSCFLVDPKKIILVPAMNVDMWGNPIVQENLKKLIAIGVRVMNPSSGSLACGETGAGRLPDQEEFIENLYYFLSSYRSLQGKRALITAGPTREYIDPIRYLTNSSSGLMGCSLAAAARAHGAEVTLIGGPMSVRIPSGVDYLPIVSTQDLETATLKQFDKMDICIMTAAVADYRPSITSPIKIKKQGKSEIALSLTQNPDILSELGQKKAAQLLVGFCAEDGDIVSEARRKLQQKNCDVMIANRILPGESGFEVNKNKAWLLNKNGALIDIPLMDKMELAETIVNYLVSLYFT</sequence>
<dbReference type="GO" id="GO:0010181">
    <property type="term" value="F:FMN binding"/>
    <property type="evidence" value="ECO:0007669"/>
    <property type="project" value="UniProtKB-UniRule"/>
</dbReference>
<dbReference type="Gene3D" id="3.40.50.10300">
    <property type="entry name" value="CoaB-like"/>
    <property type="match status" value="1"/>
</dbReference>
<dbReference type="GO" id="GO:0004632">
    <property type="term" value="F:phosphopantothenate--cysteine ligase activity"/>
    <property type="evidence" value="ECO:0007669"/>
    <property type="project" value="UniProtKB-UniRule"/>
</dbReference>
<evidence type="ECO:0000256" key="4">
    <source>
        <dbReference type="RuleBase" id="RU364078"/>
    </source>
</evidence>
<comment type="catalytic activity">
    <reaction evidence="3 4">
        <text>N-[(R)-4-phosphopantothenoyl]-L-cysteine + H(+) = (R)-4'-phosphopantetheine + CO2</text>
        <dbReference type="Rhea" id="RHEA:16793"/>
        <dbReference type="ChEBI" id="CHEBI:15378"/>
        <dbReference type="ChEBI" id="CHEBI:16526"/>
        <dbReference type="ChEBI" id="CHEBI:59458"/>
        <dbReference type="ChEBI" id="CHEBI:61723"/>
        <dbReference type="EC" id="4.1.1.36"/>
    </reaction>
</comment>
<evidence type="ECO:0000256" key="1">
    <source>
        <dbReference type="ARBA" id="ARBA00022793"/>
    </source>
</evidence>
<evidence type="ECO:0000313" key="7">
    <source>
        <dbReference type="EMBL" id="OQA59737.1"/>
    </source>
</evidence>
<dbReference type="EC" id="4.1.1.36" evidence="3"/>
<dbReference type="InterPro" id="IPR003382">
    <property type="entry name" value="Flavoprotein"/>
</dbReference>
<comment type="cofactor">
    <cofactor evidence="3">
        <name>Mg(2+)</name>
        <dbReference type="ChEBI" id="CHEBI:18420"/>
    </cofactor>
</comment>
<comment type="cofactor">
    <cofactor evidence="3">
        <name>FMN</name>
        <dbReference type="ChEBI" id="CHEBI:58210"/>
    </cofactor>
    <text evidence="3">Binds 1 FMN per subunit.</text>
</comment>
<feature type="region of interest" description="Phosphopantothenoylcysteine decarboxylase" evidence="3">
    <location>
        <begin position="1"/>
        <end position="195"/>
    </location>
</feature>
<dbReference type="GO" id="GO:0015941">
    <property type="term" value="P:pantothenate catabolic process"/>
    <property type="evidence" value="ECO:0007669"/>
    <property type="project" value="InterPro"/>
</dbReference>
<dbReference type="InterPro" id="IPR005252">
    <property type="entry name" value="CoaBC"/>
</dbReference>
<comment type="similarity">
    <text evidence="3 4">In the C-terminal section; belongs to the PPC synthetase family.</text>
</comment>
<feature type="binding site" evidence="3">
    <location>
        <position position="347"/>
    </location>
    <ligand>
        <name>CTP</name>
        <dbReference type="ChEBI" id="CHEBI:37563"/>
    </ligand>
</feature>
<feature type="domain" description="Flavoprotein" evidence="5">
    <location>
        <begin position="13"/>
        <end position="178"/>
    </location>
</feature>
<keyword evidence="1 3" id="KW-0210">Decarboxylase</keyword>
<evidence type="ECO:0000256" key="2">
    <source>
        <dbReference type="ARBA" id="ARBA00023239"/>
    </source>
</evidence>
<feature type="binding site" evidence="3">
    <location>
        <position position="343"/>
    </location>
    <ligand>
        <name>CTP</name>
        <dbReference type="ChEBI" id="CHEBI:37563"/>
    </ligand>
</feature>
<dbReference type="Proteomes" id="UP000485569">
    <property type="component" value="Unassembled WGS sequence"/>
</dbReference>
<keyword evidence="3" id="KW-0511">Multifunctional enzyme</keyword>
<proteinExistence type="inferred from homology"/>
<keyword evidence="2 3" id="KW-0456">Lyase</keyword>
<comment type="function">
    <text evidence="3">Catalyzes two sequential steps in the biosynthesis of coenzyme A. In the first step cysteine is conjugated to 4'-phosphopantothenate to form 4-phosphopantothenoylcysteine. In the second step the latter compound is decarboxylated to form 4'-phosphopantotheine.</text>
</comment>
<dbReference type="PANTHER" id="PTHR14359:SF6">
    <property type="entry name" value="PHOSPHOPANTOTHENOYLCYSTEINE DECARBOXYLASE"/>
    <property type="match status" value="1"/>
</dbReference>
<name>A0A1V5SYY7_9BACT</name>
<accession>A0A1V5SYY7</accession>
<dbReference type="GO" id="GO:0071513">
    <property type="term" value="C:phosphopantothenoylcysteine decarboxylase complex"/>
    <property type="evidence" value="ECO:0007669"/>
    <property type="project" value="TreeGrafter"/>
</dbReference>
<keyword evidence="3 4" id="KW-0436">Ligase</keyword>
<reference evidence="7" key="1">
    <citation type="submission" date="2017-02" db="EMBL/GenBank/DDBJ databases">
        <title>Delving into the versatile metabolic prowess of the omnipresent phylum Bacteroidetes.</title>
        <authorList>
            <person name="Nobu M.K."/>
            <person name="Mei R."/>
            <person name="Narihiro T."/>
            <person name="Kuroda K."/>
            <person name="Liu W.-T."/>
        </authorList>
    </citation>
    <scope>NUCLEOTIDE SEQUENCE</scope>
    <source>
        <strain evidence="7">ADurb.Bin276</strain>
    </source>
</reference>
<keyword evidence="3 4" id="KW-0288">FMN</keyword>
<dbReference type="UniPathway" id="UPA00241">
    <property type="reaction ID" value="UER00353"/>
</dbReference>
<keyword evidence="3" id="KW-0460">Magnesium</keyword>
<dbReference type="SUPFAM" id="SSF102645">
    <property type="entry name" value="CoaB-like"/>
    <property type="match status" value="1"/>
</dbReference>
<comment type="caution">
    <text evidence="3">Lacks conserved residue(s) required for the propagation of feature annotation.</text>
</comment>
<dbReference type="SUPFAM" id="SSF52507">
    <property type="entry name" value="Homo-oligomeric flavin-containing Cys decarboxylases, HFCD"/>
    <property type="match status" value="1"/>
</dbReference>
<organism evidence="7">
    <name type="scientific">Candidatus Atribacter allofermentans</name>
    <dbReference type="NCBI Taxonomy" id="1852833"/>
    <lineage>
        <taxon>Bacteria</taxon>
        <taxon>Pseudomonadati</taxon>
        <taxon>Atribacterota</taxon>
        <taxon>Atribacteria</taxon>
        <taxon>Atribacterales</taxon>
        <taxon>Atribacteraceae</taxon>
        <taxon>Atribacter</taxon>
    </lineage>
</organism>
<protein>
    <recommendedName>
        <fullName evidence="3">Coenzyme A biosynthesis bifunctional protein CoaBC</fullName>
    </recommendedName>
    <alternativeName>
        <fullName evidence="3">DNA/pantothenate metabolism flavoprotein</fullName>
    </alternativeName>
    <alternativeName>
        <fullName evidence="3">Phosphopantothenoylcysteine synthetase/decarboxylase</fullName>
        <shortName evidence="3">PPCS-PPCDC</shortName>
    </alternativeName>
    <domain>
        <recommendedName>
            <fullName evidence="3">Phosphopantothenoylcysteine decarboxylase</fullName>
            <shortName evidence="3">PPC decarboxylase</shortName>
            <shortName evidence="3">PPC-DC</shortName>
            <ecNumber evidence="3">4.1.1.36</ecNumber>
        </recommendedName>
        <alternativeName>
            <fullName evidence="3">CoaC</fullName>
        </alternativeName>
    </domain>
    <domain>
        <recommendedName>
            <fullName evidence="3">Phosphopantothenate--cysteine ligase</fullName>
            <ecNumber evidence="3">6.3.2.5</ecNumber>
        </recommendedName>
        <alternativeName>
            <fullName evidence="3">CoaB</fullName>
        </alternativeName>
        <alternativeName>
            <fullName evidence="3">Phosphopantothenoylcysteine synthetase</fullName>
            <shortName evidence="3">PPC synthetase</shortName>
            <shortName evidence="3">PPC-S</shortName>
        </alternativeName>
    </domain>
</protein>
<comment type="catalytic activity">
    <reaction evidence="3 4">
        <text>(R)-4'-phosphopantothenate + L-cysteine + CTP = N-[(R)-4-phosphopantothenoyl]-L-cysteine + CMP + diphosphate + H(+)</text>
        <dbReference type="Rhea" id="RHEA:19397"/>
        <dbReference type="ChEBI" id="CHEBI:10986"/>
        <dbReference type="ChEBI" id="CHEBI:15378"/>
        <dbReference type="ChEBI" id="CHEBI:33019"/>
        <dbReference type="ChEBI" id="CHEBI:35235"/>
        <dbReference type="ChEBI" id="CHEBI:37563"/>
        <dbReference type="ChEBI" id="CHEBI:59458"/>
        <dbReference type="ChEBI" id="CHEBI:60377"/>
        <dbReference type="EC" id="6.3.2.5"/>
    </reaction>
</comment>
<comment type="pathway">
    <text evidence="3 4">Cofactor biosynthesis; coenzyme A biosynthesis; CoA from (R)-pantothenate: step 2/5.</text>
</comment>
<dbReference type="InterPro" id="IPR035929">
    <property type="entry name" value="CoaB-like_sf"/>
</dbReference>
<dbReference type="EC" id="6.3.2.5" evidence="3"/>
<dbReference type="NCBIfam" id="TIGR00521">
    <property type="entry name" value="coaBC_dfp"/>
    <property type="match status" value="1"/>
</dbReference>
<dbReference type="Pfam" id="PF04127">
    <property type="entry name" value="DFP"/>
    <property type="match status" value="1"/>
</dbReference>
<feature type="binding site" evidence="3">
    <location>
        <position position="294"/>
    </location>
    <ligand>
        <name>CTP</name>
        <dbReference type="ChEBI" id="CHEBI:37563"/>
    </ligand>
</feature>
<evidence type="ECO:0000256" key="3">
    <source>
        <dbReference type="HAMAP-Rule" id="MF_02225"/>
    </source>
</evidence>